<sequence length="292" mass="32513">MLLVYWIFGIITFVDANLGNRTFAEGNADKPGLHDMLLKTVHNTATYFGFGKKCKNHGKLLEDNSCLCPKFFSGEECEIRQCINNGTIVKDHGVFVCKCPLHIGGNHCENPKCENGGILKGDKTKSWACDCTHLYMYKGRFCEVFNTPSLPMSVGGFILLIFSVFCICHMNCCKRNRSRRCSFEDERRRAAATARRTRNAESGIPNEDGLLTNNRIRRTATAYPQGVVRLDTIPIFNPGMIGGVEINASQAQAQQQQQNQQPIGPPPSYDQISSLPNVQPPKYTPTDASNKL</sequence>
<feature type="transmembrane region" description="Helical" evidence="3">
    <location>
        <begin position="150"/>
        <end position="170"/>
    </location>
</feature>
<reference evidence="6" key="1">
    <citation type="submission" date="2022-11" db="EMBL/GenBank/DDBJ databases">
        <authorList>
            <person name="Kikuchi T."/>
        </authorList>
    </citation>
    <scope>NUCLEOTIDE SEQUENCE</scope>
    <source>
        <strain evidence="6">PS1010</strain>
    </source>
</reference>
<keyword evidence="4" id="KW-0732">Signal</keyword>
<evidence type="ECO:0000259" key="5">
    <source>
        <dbReference type="PROSITE" id="PS50026"/>
    </source>
</evidence>
<comment type="caution">
    <text evidence="6">The sequence shown here is derived from an EMBL/GenBank/DDBJ whole genome shotgun (WGS) entry which is preliminary data.</text>
</comment>
<dbReference type="EMBL" id="CANHGI010000001">
    <property type="protein sequence ID" value="CAI5438348.1"/>
    <property type="molecule type" value="Genomic_DNA"/>
</dbReference>
<dbReference type="Gene3D" id="2.10.25.10">
    <property type="entry name" value="Laminin"/>
    <property type="match status" value="1"/>
</dbReference>
<feature type="signal peptide" evidence="4">
    <location>
        <begin position="1"/>
        <end position="16"/>
    </location>
</feature>
<dbReference type="SUPFAM" id="SSF57196">
    <property type="entry name" value="EGF/Laminin"/>
    <property type="match status" value="1"/>
</dbReference>
<dbReference type="PANTHER" id="PTHR47324">
    <property type="entry name" value="PROTEIN IRG-7-RELATED"/>
    <property type="match status" value="1"/>
</dbReference>
<keyword evidence="7" id="KW-1185">Reference proteome</keyword>
<dbReference type="PROSITE" id="PS00022">
    <property type="entry name" value="EGF_1"/>
    <property type="match status" value="1"/>
</dbReference>
<dbReference type="InterPro" id="IPR000742">
    <property type="entry name" value="EGF"/>
</dbReference>
<evidence type="ECO:0000256" key="1">
    <source>
        <dbReference type="PROSITE-ProRule" id="PRU00076"/>
    </source>
</evidence>
<keyword evidence="3" id="KW-0472">Membrane</keyword>
<feature type="domain" description="EGF-like" evidence="5">
    <location>
        <begin position="73"/>
        <end position="109"/>
    </location>
</feature>
<keyword evidence="1" id="KW-0245">EGF-like domain</keyword>
<dbReference type="Proteomes" id="UP001152747">
    <property type="component" value="Unassembled WGS sequence"/>
</dbReference>
<keyword evidence="1" id="KW-1015">Disulfide bond</keyword>
<evidence type="ECO:0000313" key="6">
    <source>
        <dbReference type="EMBL" id="CAI5438348.1"/>
    </source>
</evidence>
<accession>A0A9P1I650</accession>
<feature type="chain" id="PRO_5040441810" description="EGF-like domain-containing protein" evidence="4">
    <location>
        <begin position="17"/>
        <end position="292"/>
    </location>
</feature>
<comment type="caution">
    <text evidence="1">Lacks conserved residue(s) required for the propagation of feature annotation.</text>
</comment>
<evidence type="ECO:0000256" key="3">
    <source>
        <dbReference type="SAM" id="Phobius"/>
    </source>
</evidence>
<evidence type="ECO:0000256" key="2">
    <source>
        <dbReference type="SAM" id="MobiDB-lite"/>
    </source>
</evidence>
<dbReference type="OrthoDB" id="10266706at2759"/>
<dbReference type="AlphaFoldDB" id="A0A9P1I650"/>
<dbReference type="PROSITE" id="PS50026">
    <property type="entry name" value="EGF_3"/>
    <property type="match status" value="1"/>
</dbReference>
<feature type="region of interest" description="Disordered" evidence="2">
    <location>
        <begin position="250"/>
        <end position="292"/>
    </location>
</feature>
<feature type="compositionally biased region" description="Low complexity" evidence="2">
    <location>
        <begin position="250"/>
        <end position="261"/>
    </location>
</feature>
<gene>
    <name evidence="6" type="ORF">CAMP_LOCUS985</name>
</gene>
<protein>
    <recommendedName>
        <fullName evidence="5">EGF-like domain-containing protein</fullName>
    </recommendedName>
</protein>
<name>A0A9P1I650_9PELO</name>
<keyword evidence="3" id="KW-0812">Transmembrane</keyword>
<feature type="disulfide bond" evidence="1">
    <location>
        <begin position="99"/>
        <end position="108"/>
    </location>
</feature>
<evidence type="ECO:0000256" key="4">
    <source>
        <dbReference type="SAM" id="SignalP"/>
    </source>
</evidence>
<keyword evidence="3" id="KW-1133">Transmembrane helix</keyword>
<dbReference type="InterPro" id="IPR053295">
    <property type="entry name" value="Innate_immunity_reg"/>
</dbReference>
<evidence type="ECO:0000313" key="7">
    <source>
        <dbReference type="Proteomes" id="UP001152747"/>
    </source>
</evidence>
<organism evidence="6 7">
    <name type="scientific">Caenorhabditis angaria</name>
    <dbReference type="NCBI Taxonomy" id="860376"/>
    <lineage>
        <taxon>Eukaryota</taxon>
        <taxon>Metazoa</taxon>
        <taxon>Ecdysozoa</taxon>
        <taxon>Nematoda</taxon>
        <taxon>Chromadorea</taxon>
        <taxon>Rhabditida</taxon>
        <taxon>Rhabditina</taxon>
        <taxon>Rhabditomorpha</taxon>
        <taxon>Rhabditoidea</taxon>
        <taxon>Rhabditidae</taxon>
        <taxon>Peloderinae</taxon>
        <taxon>Caenorhabditis</taxon>
    </lineage>
</organism>
<proteinExistence type="predicted"/>